<dbReference type="RefSeq" id="WP_254266772.1">
    <property type="nucleotide sequence ID" value="NZ_CP100400.1"/>
</dbReference>
<dbReference type="Gene3D" id="3.40.50.1820">
    <property type="entry name" value="alpha/beta hydrolase"/>
    <property type="match status" value="1"/>
</dbReference>
<dbReference type="PRINTS" id="PR00111">
    <property type="entry name" value="ABHYDROLASE"/>
</dbReference>
<dbReference type="GO" id="GO:0016787">
    <property type="term" value="F:hydrolase activity"/>
    <property type="evidence" value="ECO:0007669"/>
    <property type="project" value="UniProtKB-KW"/>
</dbReference>
<dbReference type="InterPro" id="IPR000073">
    <property type="entry name" value="AB_hydrolase_1"/>
</dbReference>
<sequence length="280" mass="30487">MPYADNDGVSLYYETTDPADGPGSDGSREERDAETVALVEGLGYGRWMWRWQRDRLADEGYRVVVWDNRGTGDSDEPDGPYSIEEMASDLDAVLDAVGAERAHVVGASMGGMIAQQYALDCDRAASLGLLCTSHGGDEAVEIPEETQARMFSVPEDADEREAIRHKMKPAMTDAFWAENDGLIEDIVDWRLAGDASDAARDAQAAGVVAFDSSDRLGDVEVPALVAHGTADRVLPVENADLLYERLPNARLALFEGGSHLFFIEQAEAVNDRLTEFLADV</sequence>
<dbReference type="PANTHER" id="PTHR43433:SF5">
    <property type="entry name" value="AB HYDROLASE-1 DOMAIN-CONTAINING PROTEIN"/>
    <property type="match status" value="1"/>
</dbReference>
<dbReference type="PRINTS" id="PR00412">
    <property type="entry name" value="EPOXHYDRLASE"/>
</dbReference>
<reference evidence="3 4" key="1">
    <citation type="journal article" date="2019" name="Int. J. Syst. Evol. Microbiol.">
        <title>The Global Catalogue of Microorganisms (GCM) 10K type strain sequencing project: providing services to taxonomists for standard genome sequencing and annotation.</title>
        <authorList>
            <consortium name="The Broad Institute Genomics Platform"/>
            <consortium name="The Broad Institute Genome Sequencing Center for Infectious Disease"/>
            <person name="Wu L."/>
            <person name="Ma J."/>
        </authorList>
    </citation>
    <scope>NUCLEOTIDE SEQUENCE [LARGE SCALE GENOMIC DNA]</scope>
    <source>
        <strain evidence="3 4">XZYJ18</strain>
    </source>
</reference>
<keyword evidence="4" id="KW-1185">Reference proteome</keyword>
<dbReference type="Pfam" id="PF00561">
    <property type="entry name" value="Abhydrolase_1"/>
    <property type="match status" value="1"/>
</dbReference>
<dbReference type="GeneID" id="73045162"/>
<dbReference type="InterPro" id="IPR000639">
    <property type="entry name" value="Epox_hydrolase-like"/>
</dbReference>
<comment type="caution">
    <text evidence="3">The sequence shown here is derived from an EMBL/GenBank/DDBJ whole genome shotgun (WGS) entry which is preliminary data.</text>
</comment>
<feature type="region of interest" description="Disordered" evidence="1">
    <location>
        <begin position="1"/>
        <end position="32"/>
    </location>
</feature>
<gene>
    <name evidence="3" type="ORF">ACFO9K_07770</name>
</gene>
<accession>A0ABD5Q160</accession>
<dbReference type="AlphaFoldDB" id="A0ABD5Q160"/>
<evidence type="ECO:0000313" key="4">
    <source>
        <dbReference type="Proteomes" id="UP001595945"/>
    </source>
</evidence>
<dbReference type="PANTHER" id="PTHR43433">
    <property type="entry name" value="HYDROLASE, ALPHA/BETA FOLD FAMILY PROTEIN"/>
    <property type="match status" value="1"/>
</dbReference>
<proteinExistence type="predicted"/>
<evidence type="ECO:0000313" key="3">
    <source>
        <dbReference type="EMBL" id="MFC4824157.1"/>
    </source>
</evidence>
<organism evidence="3 4">
    <name type="scientific">Halorussus aquaticus</name>
    <dbReference type="NCBI Taxonomy" id="2953748"/>
    <lineage>
        <taxon>Archaea</taxon>
        <taxon>Methanobacteriati</taxon>
        <taxon>Methanobacteriota</taxon>
        <taxon>Stenosarchaea group</taxon>
        <taxon>Halobacteria</taxon>
        <taxon>Halobacteriales</taxon>
        <taxon>Haladaptataceae</taxon>
        <taxon>Halorussus</taxon>
    </lineage>
</organism>
<keyword evidence="3" id="KW-0378">Hydrolase</keyword>
<dbReference type="InterPro" id="IPR050471">
    <property type="entry name" value="AB_hydrolase"/>
</dbReference>
<dbReference type="InterPro" id="IPR029058">
    <property type="entry name" value="AB_hydrolase_fold"/>
</dbReference>
<evidence type="ECO:0000259" key="2">
    <source>
        <dbReference type="Pfam" id="PF00561"/>
    </source>
</evidence>
<evidence type="ECO:0000256" key="1">
    <source>
        <dbReference type="SAM" id="MobiDB-lite"/>
    </source>
</evidence>
<name>A0ABD5Q160_9EURY</name>
<dbReference type="SUPFAM" id="SSF53474">
    <property type="entry name" value="alpha/beta-Hydrolases"/>
    <property type="match status" value="1"/>
</dbReference>
<protein>
    <submittedName>
        <fullName evidence="3">Alpha/beta fold hydrolase</fullName>
    </submittedName>
</protein>
<dbReference type="EMBL" id="JBHSHT010000001">
    <property type="protein sequence ID" value="MFC4824157.1"/>
    <property type="molecule type" value="Genomic_DNA"/>
</dbReference>
<dbReference type="Proteomes" id="UP001595945">
    <property type="component" value="Unassembled WGS sequence"/>
</dbReference>
<feature type="domain" description="AB hydrolase-1" evidence="2">
    <location>
        <begin position="36"/>
        <end position="264"/>
    </location>
</feature>